<reference evidence="1 2" key="1">
    <citation type="submission" date="2018-01" db="EMBL/GenBank/DDBJ databases">
        <title>The draft genome of an aniline degradation strain ANB-1.</title>
        <authorList>
            <person name="Zhang L."/>
            <person name="Jiang J."/>
        </authorList>
    </citation>
    <scope>NUCLEOTIDE SEQUENCE [LARGE SCALE GENOMIC DNA]</scope>
    <source>
        <strain evidence="1 2">ANB-1</strain>
    </source>
</reference>
<comment type="caution">
    <text evidence="1">The sequence shown here is derived from an EMBL/GenBank/DDBJ whole genome shotgun (WGS) entry which is preliminary data.</text>
</comment>
<name>A0A2N8KDM5_9BURK</name>
<sequence length="262" mass="28786">MKLRHHSSMREGVDFFGQAQRQLPYATSLALNRVGQHILDALARVTGEVFDRPTPYTMRALRLTRATKDNLVATVDYRDGAGKGLSADKYLPPQVLGGGRRFKRSERALSRVGLPAGAYTVPAAAAEIDAYGNMSRGQIVRLLSYLQAFGEQGYRANSTPRSRARTAKVGRTAEGYKRINGVQYFVSRGKGSMSGNREQRLAAGVWQKTGTHGADVKPVLLAVAQPSYTQRFPFYETAEAVYGERYDAEFSTALDLALSTAR</sequence>
<dbReference type="RefSeq" id="WP_102774658.1">
    <property type="nucleotide sequence ID" value="NZ_POQS01000006.1"/>
</dbReference>
<dbReference type="EMBL" id="POQS01000006">
    <property type="protein sequence ID" value="PND31564.1"/>
    <property type="molecule type" value="Genomic_DNA"/>
</dbReference>
<dbReference type="Proteomes" id="UP000235994">
    <property type="component" value="Unassembled WGS sequence"/>
</dbReference>
<protein>
    <submittedName>
        <fullName evidence="1">Uncharacterized protein</fullName>
    </submittedName>
</protein>
<evidence type="ECO:0000313" key="1">
    <source>
        <dbReference type="EMBL" id="PND31564.1"/>
    </source>
</evidence>
<keyword evidence="2" id="KW-1185">Reference proteome</keyword>
<dbReference type="AlphaFoldDB" id="A0A2N8KDM5"/>
<organism evidence="1 2">
    <name type="scientific">Achromobacter pulmonis</name>
    <dbReference type="NCBI Taxonomy" id="1389932"/>
    <lineage>
        <taxon>Bacteria</taxon>
        <taxon>Pseudomonadati</taxon>
        <taxon>Pseudomonadota</taxon>
        <taxon>Betaproteobacteria</taxon>
        <taxon>Burkholderiales</taxon>
        <taxon>Alcaligenaceae</taxon>
        <taxon>Achromobacter</taxon>
    </lineage>
</organism>
<proteinExistence type="predicted"/>
<gene>
    <name evidence="1" type="ORF">C1I89_22255</name>
</gene>
<accession>A0A2N8KDM5</accession>
<evidence type="ECO:0000313" key="2">
    <source>
        <dbReference type="Proteomes" id="UP000235994"/>
    </source>
</evidence>